<feature type="transmembrane region" description="Helical" evidence="2">
    <location>
        <begin position="63"/>
        <end position="83"/>
    </location>
</feature>
<keyword evidence="2" id="KW-0472">Membrane</keyword>
<sequence length="759" mass="81823">MTNYRVNGTDDDELSTLDHADGHRDGTATPISPESPPWRTTATEPASADNAEAPPPLKDRRTWGIGGLSLGLSSVFLFVGLAYNQGNVIPPLDDAYIHLQYAKQNGLGHFFQYNTGDPISAGASSLLYSLLMGAAYALGARGSLFLPFAMGFGALCFAFTAAASYLIGKRLMGRTVGTWAGVLVAVNGSLLWGATSGMEVGLVAALVAGSVLAFLHEFRSARFVLTPIVAALLAISRPEGLIFAVCLCAAMVWTILRGGSGRWHGRFGFCALALLPIAAGLGQLLFYRITTGTTSANGMQAKSLLHDPIVYPLEILDQTLTHFRDFVFVLGGLNNQDYVFPGTLFLALLGTWYLLRDRRELRPLGVAVIAGLLLVLLAISTLKNAHAHHLRYIQPFLPLILVLAVVGVAAVASLFSTRRSRRFVLHGLLAVAVFFTAIELPAWGIRYGQQAAGIRDQPVSISNWMQGHLPPGSNVAVNDVGAAAYFTDHYIVDLIGLGTNGFAEPTVHGPGSLYEQLRTLPEQRRPDYFSVFPNWSVHGLAEGGLFSEDPIMVFDIKSPEFSYQTPGAAFSCQAARFCNTVTIYEADWSLLGSGDLPAEGAPPGEIKDHINVASLPDEQAHEYEVVPAHRGYQPATTVRTVNYPGDREVVDSGRHVIGGETMTARNLEPGKPVTITARVDSAEPSRDEITGSREVRVTANGTDLGAWQFAPEDKGWTETTFTIPGDLVTGDSVTVELGPMQEFLGPYPDYTTFGYWFSQ</sequence>
<feature type="transmembrane region" description="Helical" evidence="2">
    <location>
        <begin position="145"/>
        <end position="167"/>
    </location>
</feature>
<feature type="transmembrane region" description="Helical" evidence="2">
    <location>
        <begin position="423"/>
        <end position="445"/>
    </location>
</feature>
<dbReference type="RefSeq" id="WP_154077139.1">
    <property type="nucleotide sequence ID" value="NZ_CP045929.1"/>
</dbReference>
<keyword evidence="2" id="KW-1133">Transmembrane helix</keyword>
<protein>
    <recommendedName>
        <fullName evidence="5">Glycosyltransferase RgtA/B/C/D-like domain-containing protein</fullName>
    </recommendedName>
</protein>
<feature type="transmembrane region" description="Helical" evidence="2">
    <location>
        <begin position="200"/>
        <end position="216"/>
    </location>
</feature>
<gene>
    <name evidence="3" type="ORF">GIY23_14430</name>
</gene>
<keyword evidence="4" id="KW-1185">Reference proteome</keyword>
<evidence type="ECO:0000313" key="3">
    <source>
        <dbReference type="EMBL" id="QGK70557.1"/>
    </source>
</evidence>
<evidence type="ECO:0000256" key="2">
    <source>
        <dbReference type="SAM" id="Phobius"/>
    </source>
</evidence>
<feature type="transmembrane region" description="Helical" evidence="2">
    <location>
        <begin position="228"/>
        <end position="255"/>
    </location>
</feature>
<feature type="transmembrane region" description="Helical" evidence="2">
    <location>
        <begin position="395"/>
        <end position="416"/>
    </location>
</feature>
<organism evidence="3 4">
    <name type="scientific">Allosaccharopolyspora coralli</name>
    <dbReference type="NCBI Taxonomy" id="2665642"/>
    <lineage>
        <taxon>Bacteria</taxon>
        <taxon>Bacillati</taxon>
        <taxon>Actinomycetota</taxon>
        <taxon>Actinomycetes</taxon>
        <taxon>Pseudonocardiales</taxon>
        <taxon>Pseudonocardiaceae</taxon>
        <taxon>Allosaccharopolyspora</taxon>
    </lineage>
</organism>
<dbReference type="AlphaFoldDB" id="A0A5Q3QI87"/>
<evidence type="ECO:0000313" key="4">
    <source>
        <dbReference type="Proteomes" id="UP000371041"/>
    </source>
</evidence>
<feature type="transmembrane region" description="Helical" evidence="2">
    <location>
        <begin position="364"/>
        <end position="383"/>
    </location>
</feature>
<proteinExistence type="predicted"/>
<feature type="transmembrane region" description="Helical" evidence="2">
    <location>
        <begin position="119"/>
        <end position="138"/>
    </location>
</feature>
<dbReference type="KEGG" id="sace:GIY23_14430"/>
<keyword evidence="2" id="KW-0812">Transmembrane</keyword>
<feature type="transmembrane region" description="Helical" evidence="2">
    <location>
        <begin position="173"/>
        <end position="193"/>
    </location>
</feature>
<feature type="transmembrane region" description="Helical" evidence="2">
    <location>
        <begin position="267"/>
        <end position="289"/>
    </location>
</feature>
<feature type="compositionally biased region" description="Basic and acidic residues" evidence="1">
    <location>
        <begin position="16"/>
        <end position="26"/>
    </location>
</feature>
<dbReference type="EMBL" id="CP045929">
    <property type="protein sequence ID" value="QGK70557.1"/>
    <property type="molecule type" value="Genomic_DNA"/>
</dbReference>
<accession>A0A5Q3QI87</accession>
<feature type="transmembrane region" description="Helical" evidence="2">
    <location>
        <begin position="338"/>
        <end position="355"/>
    </location>
</feature>
<dbReference type="Proteomes" id="UP000371041">
    <property type="component" value="Chromosome"/>
</dbReference>
<reference evidence="4" key="1">
    <citation type="submission" date="2019-11" db="EMBL/GenBank/DDBJ databases">
        <title>The complete genome sequence of Saccharopolyspora sp. E2A.</title>
        <authorList>
            <person name="Zhang G."/>
        </authorList>
    </citation>
    <scope>NUCLEOTIDE SEQUENCE [LARGE SCALE GENOMIC DNA]</scope>
    <source>
        <strain evidence="4">E2A</strain>
    </source>
</reference>
<evidence type="ECO:0008006" key="5">
    <source>
        <dbReference type="Google" id="ProtNLM"/>
    </source>
</evidence>
<evidence type="ECO:0000256" key="1">
    <source>
        <dbReference type="SAM" id="MobiDB-lite"/>
    </source>
</evidence>
<feature type="region of interest" description="Disordered" evidence="1">
    <location>
        <begin position="1"/>
        <end position="58"/>
    </location>
</feature>
<name>A0A5Q3QI87_9PSEU</name>